<dbReference type="Pfam" id="PF00397">
    <property type="entry name" value="WW"/>
    <property type="match status" value="3"/>
</dbReference>
<sequence>MQHTFRVQRQRHIASYASDTGRVSDTAFDSSLKMTTESTRKTGGRRLLNTVRGKPRRKRRRTSRSISPSPSDIGPTPVRLSSAIRNNRQTGNKSIRALPLHMGFSLSETKHLRAALNLASHDARLLRTNLKYALGNVEGLLPERAARAAVDSLVARGDTHGDLDTETALRLSRAVALSPDSAEGCAKSAGTRKDRNPESRCMAVDARCSSPDTKRFDATPSSGGAASPQGGVGLDVDESNHVLPDDDESICLKQPTRNRPYSSDGEKRVVDRQRLIVVLAAEERINAMASHLGSAHTMTNLFSLLLPAKGQMDGPVAPDLSEEPVNRSLATVAKQREAHTTGGIPIPSHDLSGPRENGRSWLGTQGRAHSAEDTLLHPKQDDTWRNSVAAASFRKRAGDEGRGGGVTSDAEGDNHCRKKRSKRGEKGDTGAEKEQQGVAYRAGDNERSRLRKSSSFAEGQRHQAETFEASAVDTPSRCSLPKLKTSSVSRASTRDEYDRFGGRETPSVLRRSALSGGGEKSWKAVEQLRHQLEVTECGLLDLNARVRADVAWVQETVGARMSRRARVSCCKWGSEKIAELTFRWERRSLDKAMGTWTRYREYMANRLWVRKRGERRRAKRIAALEARRRGTIKIQKCARGFIGRRKVLVVREKLLHQHGSIVIQTTWRGMLGRRKAGEAKRDMELTWAAQNKAAIHIQTAQRRKAAIAAAETRRTIQALQRRKSAEIAAISIQRVVRGQAARTATGAEVEKRKGDEDQDGFASSGVAGPGAGAENDGVGAPISASTSLPEQVQTSSLPQEDESKAQDATAAQQHEAESSPSVTADLQQPPAVAALSPGEKAARAQAACRIQAIGRGRAARTVAQERRQKRIEEQFHRASVWGQQVDGGQDTTANQRASEKLPTPKSSPQAPLRSSSLFSSGTGAASRDVTESLGKQKGQPEAATLIQAAFRGGKARWGADRLRDDYKTRKDEADARAREKLEADAAVRIQTQARARAARARREEHRQRHAARVGSIRSSGKAAADDLRALSRPGTASAAVAATNIGQLPTVVGAAVGRELREQNPAARGHRQQARVGDHGHRRRQARKNHRVQDRHPTRLIVRLRRRQVLRGQQGSPQAVTVEVLLAGVIVPPSWITGEKRELRDTIDKELAAKLAKQEKERERTSREAEEERKRDREAVEEAMRAVQEAHNKDSEEIALIKVRLEEEEDARRAEQDAALQVYENCLAEIRAEAEKSRVAAEAVEALRREVAEKEEEKRKLREEADAQTQDQEAKEKRSKEQQSRGAGADRVEADPLQCGNSPAQEPGHQLEEKDEGVEKEEEEAERRKQREIEEEQRARDERQKDVLQQLAAEKVEKQRVALAELQARLEEEEAKRLESHAAWEARQAEEQEIAQEERRLELEAIENLKRQLEEDKIKASQDQAQEQERVRQEVERVATAEKKAKEEAIVREGAKLMEDGDLESDEEGHARGSSTEATTTRGSSRSKSSGTAGSSSRQTSTGSGGGMVSTDVEEVVKREIESATGSRLAQVEGALRELSRKQAELESREKQLDEANGTSSAGALALVANAATTGGALSAVASGAETGGLVVSHGGGPAGSEWVEYWDESAGASYFFNTVTQEASWTNPNEGAESQVAGGAIVASEAGGGGAGGEGGRAAGPETLSQPEDGRAKWTECLDEASGSTYYYNVITGEAVWEKPAELSNMKSAVGGVPQFDRPEDWVCYLDETSGEEYWFNLTTGETQWGSV</sequence>
<dbReference type="STRING" id="2880.D8LMB7"/>
<proteinExistence type="predicted"/>
<feature type="region of interest" description="Disordered" evidence="1">
    <location>
        <begin position="1645"/>
        <end position="1670"/>
    </location>
</feature>
<accession>D8LMB7</accession>
<feature type="region of interest" description="Disordered" evidence="1">
    <location>
        <begin position="336"/>
        <end position="472"/>
    </location>
</feature>
<dbReference type="PROSITE" id="PS50096">
    <property type="entry name" value="IQ"/>
    <property type="match status" value="6"/>
</dbReference>
<feature type="compositionally biased region" description="Gly residues" evidence="1">
    <location>
        <begin position="1647"/>
        <end position="1659"/>
    </location>
</feature>
<reference evidence="3 4" key="1">
    <citation type="journal article" date="2010" name="Nature">
        <title>The Ectocarpus genome and the independent evolution of multicellularity in brown algae.</title>
        <authorList>
            <person name="Cock J.M."/>
            <person name="Sterck L."/>
            <person name="Rouze P."/>
            <person name="Scornet D."/>
            <person name="Allen A.E."/>
            <person name="Amoutzias G."/>
            <person name="Anthouard V."/>
            <person name="Artiguenave F."/>
            <person name="Aury J.M."/>
            <person name="Badger J.H."/>
            <person name="Beszteri B."/>
            <person name="Billiau K."/>
            <person name="Bonnet E."/>
            <person name="Bothwell J.H."/>
            <person name="Bowler C."/>
            <person name="Boyen C."/>
            <person name="Brownlee C."/>
            <person name="Carrano C.J."/>
            <person name="Charrier B."/>
            <person name="Cho G.Y."/>
            <person name="Coelho S.M."/>
            <person name="Collen J."/>
            <person name="Corre E."/>
            <person name="Da Silva C."/>
            <person name="Delage L."/>
            <person name="Delaroque N."/>
            <person name="Dittami S.M."/>
            <person name="Doulbeau S."/>
            <person name="Elias M."/>
            <person name="Farnham G."/>
            <person name="Gachon C.M."/>
            <person name="Gschloessl B."/>
            <person name="Heesch S."/>
            <person name="Jabbari K."/>
            <person name="Jubin C."/>
            <person name="Kawai H."/>
            <person name="Kimura K."/>
            <person name="Kloareg B."/>
            <person name="Kupper F.C."/>
            <person name="Lang D."/>
            <person name="Le Bail A."/>
            <person name="Leblanc C."/>
            <person name="Lerouge P."/>
            <person name="Lohr M."/>
            <person name="Lopez P.J."/>
            <person name="Martens C."/>
            <person name="Maumus F."/>
            <person name="Michel G."/>
            <person name="Miranda-Saavedra D."/>
            <person name="Morales J."/>
            <person name="Moreau H."/>
            <person name="Motomura T."/>
            <person name="Nagasato C."/>
            <person name="Napoli C.A."/>
            <person name="Nelson D.R."/>
            <person name="Nyvall-Collen P."/>
            <person name="Peters A.F."/>
            <person name="Pommier C."/>
            <person name="Potin P."/>
            <person name="Poulain J."/>
            <person name="Quesneville H."/>
            <person name="Read B."/>
            <person name="Rensing S.A."/>
            <person name="Ritter A."/>
            <person name="Rousvoal S."/>
            <person name="Samanta M."/>
            <person name="Samson G."/>
            <person name="Schroeder D.C."/>
            <person name="Segurens B."/>
            <person name="Strittmatter M."/>
            <person name="Tonon T."/>
            <person name="Tregear J.W."/>
            <person name="Valentin K."/>
            <person name="von Dassow P."/>
            <person name="Yamagishi T."/>
            <person name="Van de Peer Y."/>
            <person name="Wincker P."/>
        </authorList>
    </citation>
    <scope>NUCLEOTIDE SEQUENCE [LARGE SCALE GENOMIC DNA]</scope>
    <source>
        <strain evidence="4">Ec32 / CCAP1310/4</strain>
    </source>
</reference>
<feature type="compositionally biased region" description="Polar residues" evidence="1">
    <location>
        <begin position="783"/>
        <end position="798"/>
    </location>
</feature>
<evidence type="ECO:0000313" key="4">
    <source>
        <dbReference type="Proteomes" id="UP000002630"/>
    </source>
</evidence>
<dbReference type="InterPro" id="IPR040023">
    <property type="entry name" value="WBP4"/>
</dbReference>
<feature type="compositionally biased region" description="Low complexity" evidence="1">
    <location>
        <begin position="218"/>
        <end position="229"/>
    </location>
</feature>
<feature type="compositionally biased region" description="Basic and acidic residues" evidence="1">
    <location>
        <begin position="1325"/>
        <end position="1344"/>
    </location>
</feature>
<dbReference type="SMART" id="SM00015">
    <property type="entry name" value="IQ"/>
    <property type="match status" value="4"/>
</dbReference>
<dbReference type="GO" id="GO:0071011">
    <property type="term" value="C:precatalytic spliceosome"/>
    <property type="evidence" value="ECO:0007669"/>
    <property type="project" value="TreeGrafter"/>
</dbReference>
<dbReference type="OrthoDB" id="207369at2759"/>
<dbReference type="EMBL" id="FN648596">
    <property type="protein sequence ID" value="CBN77527.1"/>
    <property type="molecule type" value="Genomic_DNA"/>
</dbReference>
<dbReference type="CDD" id="cd00201">
    <property type="entry name" value="WW"/>
    <property type="match status" value="3"/>
</dbReference>
<evidence type="ECO:0000256" key="1">
    <source>
        <dbReference type="SAM" id="MobiDB-lite"/>
    </source>
</evidence>
<dbReference type="Proteomes" id="UP000002630">
    <property type="component" value="Linkage Group LG03"/>
</dbReference>
<dbReference type="PANTHER" id="PTHR13173:SF10">
    <property type="entry name" value="WW DOMAIN-BINDING PROTEIN 4"/>
    <property type="match status" value="1"/>
</dbReference>
<dbReference type="InterPro" id="IPR036020">
    <property type="entry name" value="WW_dom_sf"/>
</dbReference>
<dbReference type="GO" id="GO:0000398">
    <property type="term" value="P:mRNA splicing, via spliceosome"/>
    <property type="evidence" value="ECO:0007669"/>
    <property type="project" value="InterPro"/>
</dbReference>
<dbReference type="InterPro" id="IPR001202">
    <property type="entry name" value="WW_dom"/>
</dbReference>
<feature type="region of interest" description="Disordered" evidence="1">
    <location>
        <begin position="1372"/>
        <end position="1395"/>
    </location>
</feature>
<feature type="compositionally biased region" description="Basic and acidic residues" evidence="1">
    <location>
        <begin position="863"/>
        <end position="876"/>
    </location>
</feature>
<feature type="region of interest" description="Disordered" evidence="1">
    <location>
        <begin position="1250"/>
        <end position="1344"/>
    </location>
</feature>
<feature type="compositionally biased region" description="Low complexity" evidence="1">
    <location>
        <begin position="1479"/>
        <end position="1502"/>
    </location>
</feature>
<evidence type="ECO:0000313" key="3">
    <source>
        <dbReference type="EMBL" id="CBN77527.1"/>
    </source>
</evidence>
<dbReference type="EMBL" id="FN649728">
    <property type="protein sequence ID" value="CBN77527.1"/>
    <property type="molecule type" value="Genomic_DNA"/>
</dbReference>
<feature type="region of interest" description="Disordered" evidence="1">
    <location>
        <begin position="855"/>
        <end position="941"/>
    </location>
</feature>
<feature type="compositionally biased region" description="Polar residues" evidence="1">
    <location>
        <begin position="904"/>
        <end position="923"/>
    </location>
</feature>
<feature type="region of interest" description="Disordered" evidence="1">
    <location>
        <begin position="1062"/>
        <end position="1094"/>
    </location>
</feature>
<dbReference type="PANTHER" id="PTHR13173">
    <property type="entry name" value="WW DOMAIN BINDING PROTEIN 4"/>
    <property type="match status" value="1"/>
</dbReference>
<organism evidence="3 4">
    <name type="scientific">Ectocarpus siliculosus</name>
    <name type="common">Brown alga</name>
    <name type="synonym">Conferva siliculosa</name>
    <dbReference type="NCBI Taxonomy" id="2880"/>
    <lineage>
        <taxon>Eukaryota</taxon>
        <taxon>Sar</taxon>
        <taxon>Stramenopiles</taxon>
        <taxon>Ochrophyta</taxon>
        <taxon>PX clade</taxon>
        <taxon>Phaeophyceae</taxon>
        <taxon>Ectocarpales</taxon>
        <taxon>Ectocarpaceae</taxon>
        <taxon>Ectocarpus</taxon>
    </lineage>
</organism>
<dbReference type="GO" id="GO:0003723">
    <property type="term" value="F:RNA binding"/>
    <property type="evidence" value="ECO:0007669"/>
    <property type="project" value="TreeGrafter"/>
</dbReference>
<feature type="region of interest" description="Disordered" evidence="1">
    <location>
        <begin position="180"/>
        <end position="266"/>
    </location>
</feature>
<name>D8LMB7_ECTSI</name>
<feature type="compositionally biased region" description="Basic residues" evidence="1">
    <location>
        <begin position="53"/>
        <end position="63"/>
    </location>
</feature>
<feature type="region of interest" description="Disordered" evidence="1">
    <location>
        <begin position="740"/>
        <end position="827"/>
    </location>
</feature>
<evidence type="ECO:0000259" key="2">
    <source>
        <dbReference type="PROSITE" id="PS50020"/>
    </source>
</evidence>
<dbReference type="Gene3D" id="2.20.70.10">
    <property type="match status" value="2"/>
</dbReference>
<feature type="compositionally biased region" description="Basic and acidic residues" evidence="1">
    <location>
        <begin position="1250"/>
        <end position="1265"/>
    </location>
</feature>
<feature type="compositionally biased region" description="Basic and acidic residues" evidence="1">
    <location>
        <begin position="1427"/>
        <end position="1459"/>
    </location>
</feature>
<dbReference type="PROSITE" id="PS50020">
    <property type="entry name" value="WW_DOMAIN_2"/>
    <property type="match status" value="2"/>
</dbReference>
<dbReference type="InterPro" id="IPR000048">
    <property type="entry name" value="IQ_motif_EF-hand-BS"/>
</dbReference>
<feature type="domain" description="WW" evidence="2">
    <location>
        <begin position="1675"/>
        <end position="1703"/>
    </location>
</feature>
<keyword evidence="4" id="KW-1185">Reference proteome</keyword>
<feature type="compositionally biased region" description="Low complexity" evidence="1">
    <location>
        <begin position="64"/>
        <end position="77"/>
    </location>
</feature>
<feature type="compositionally biased region" description="Basic and acidic residues" evidence="1">
    <location>
        <begin position="1272"/>
        <end position="1294"/>
    </location>
</feature>
<dbReference type="SMART" id="SM00456">
    <property type="entry name" value="WW"/>
    <property type="match status" value="3"/>
</dbReference>
<feature type="region of interest" description="Disordered" evidence="1">
    <location>
        <begin position="52"/>
        <end position="92"/>
    </location>
</feature>
<dbReference type="Gene3D" id="1.20.5.190">
    <property type="match status" value="1"/>
</dbReference>
<dbReference type="eggNOG" id="KOG0152">
    <property type="taxonomic scope" value="Eukaryota"/>
</dbReference>
<gene>
    <name evidence="3" type="ORF">Esi_0004_0092</name>
</gene>
<protein>
    <recommendedName>
        <fullName evidence="2">WW domain-containing protein</fullName>
    </recommendedName>
</protein>
<feature type="region of interest" description="Disordered" evidence="1">
    <location>
        <begin position="1155"/>
        <end position="1183"/>
    </location>
</feature>
<feature type="compositionally biased region" description="Polar residues" evidence="1">
    <location>
        <begin position="83"/>
        <end position="92"/>
    </location>
</feature>
<feature type="domain" description="WW" evidence="2">
    <location>
        <begin position="1597"/>
        <end position="1631"/>
    </location>
</feature>
<feature type="compositionally biased region" description="Basic and acidic residues" evidence="1">
    <location>
        <begin position="369"/>
        <end position="384"/>
    </location>
</feature>
<feature type="region of interest" description="Disordered" evidence="1">
    <location>
        <begin position="1417"/>
        <end position="1531"/>
    </location>
</feature>
<feature type="compositionally biased region" description="Acidic residues" evidence="1">
    <location>
        <begin position="1313"/>
        <end position="1324"/>
    </location>
</feature>
<dbReference type="InParanoid" id="D8LMB7"/>
<feature type="region of interest" description="Disordered" evidence="1">
    <location>
        <begin position="992"/>
        <end position="1025"/>
    </location>
</feature>
<feature type="compositionally biased region" description="Basic residues" evidence="1">
    <location>
        <begin position="1080"/>
        <end position="1090"/>
    </location>
</feature>
<dbReference type="SUPFAM" id="SSF51045">
    <property type="entry name" value="WW domain"/>
    <property type="match status" value="2"/>
</dbReference>
<feature type="compositionally biased region" description="Basic and acidic residues" evidence="1">
    <location>
        <begin position="424"/>
        <end position="435"/>
    </location>
</feature>